<proteinExistence type="predicted"/>
<sequence length="102" mass="10792">MSNFLKRNALPAGVAMLSLLGAMYAPVSLADEGHDEHAQHAAEAPKPASDNASSTPQDKPAPTQKMEHGAMDHGSMNHEEMDHEKMTDGHGGEAEAGSNHDH</sequence>
<reference evidence="3 4" key="1">
    <citation type="submission" date="2016-06" db="EMBL/GenBank/DDBJ databases">
        <authorList>
            <person name="Ramos C."/>
            <person name="Pintado A."/>
            <person name="Crespo-Gomez J.I."/>
        </authorList>
    </citation>
    <scope>NUCLEOTIDE SEQUENCE [LARGE SCALE GENOMIC DNA]</scope>
    <source>
        <strain evidence="3 4">AVO110</strain>
    </source>
</reference>
<dbReference type="RefSeq" id="WP_187805785.1">
    <property type="nucleotide sequence ID" value="NZ_LZEU01000001.1"/>
</dbReference>
<feature type="chain" id="PRO_5045557569" description="Copper resistance protein B" evidence="2">
    <location>
        <begin position="31"/>
        <end position="102"/>
    </location>
</feature>
<keyword evidence="2" id="KW-0732">Signal</keyword>
<gene>
    <name evidence="3" type="ORF">A9179_10500</name>
</gene>
<dbReference type="EMBL" id="LZEU01000001">
    <property type="protein sequence ID" value="MBC9250706.1"/>
    <property type="molecule type" value="Genomic_DNA"/>
</dbReference>
<evidence type="ECO:0000313" key="4">
    <source>
        <dbReference type="Proteomes" id="UP000744555"/>
    </source>
</evidence>
<protein>
    <recommendedName>
        <fullName evidence="5">Copper resistance protein B</fullName>
    </recommendedName>
</protein>
<feature type="compositionally biased region" description="Basic and acidic residues" evidence="1">
    <location>
        <begin position="65"/>
        <end position="102"/>
    </location>
</feature>
<feature type="compositionally biased region" description="Basic and acidic residues" evidence="1">
    <location>
        <begin position="31"/>
        <end position="40"/>
    </location>
</feature>
<feature type="signal peptide" evidence="2">
    <location>
        <begin position="1"/>
        <end position="30"/>
    </location>
</feature>
<feature type="region of interest" description="Disordered" evidence="1">
    <location>
        <begin position="31"/>
        <end position="102"/>
    </location>
</feature>
<name>A0ABR7RZE5_AQUAC</name>
<evidence type="ECO:0000313" key="3">
    <source>
        <dbReference type="EMBL" id="MBC9250706.1"/>
    </source>
</evidence>
<comment type="caution">
    <text evidence="3">The sequence shown here is derived from an EMBL/GenBank/DDBJ whole genome shotgun (WGS) entry which is preliminary data.</text>
</comment>
<evidence type="ECO:0008006" key="5">
    <source>
        <dbReference type="Google" id="ProtNLM"/>
    </source>
</evidence>
<evidence type="ECO:0000256" key="2">
    <source>
        <dbReference type="SAM" id="SignalP"/>
    </source>
</evidence>
<keyword evidence="4" id="KW-1185">Reference proteome</keyword>
<accession>A0ABR7RZE5</accession>
<dbReference type="Proteomes" id="UP000744555">
    <property type="component" value="Unassembled WGS sequence"/>
</dbReference>
<organism evidence="3 4">
    <name type="scientific">Aquipseudomonas alcaligenes</name>
    <name type="common">Pseudomonas alcaligenes</name>
    <dbReference type="NCBI Taxonomy" id="43263"/>
    <lineage>
        <taxon>Bacteria</taxon>
        <taxon>Pseudomonadati</taxon>
        <taxon>Pseudomonadota</taxon>
        <taxon>Gammaproteobacteria</taxon>
        <taxon>Pseudomonadales</taxon>
        <taxon>Pseudomonadaceae</taxon>
        <taxon>Aquipseudomonas</taxon>
    </lineage>
</organism>
<evidence type="ECO:0000256" key="1">
    <source>
        <dbReference type="SAM" id="MobiDB-lite"/>
    </source>
</evidence>